<keyword evidence="5 7" id="KW-1133">Transmembrane helix</keyword>
<evidence type="ECO:0000256" key="2">
    <source>
        <dbReference type="ARBA" id="ARBA00006679"/>
    </source>
</evidence>
<keyword evidence="3" id="KW-1003">Cell membrane</keyword>
<protein>
    <submittedName>
        <fullName evidence="8">DoxX family protein</fullName>
    </submittedName>
</protein>
<comment type="subcellular location">
    <subcellularLocation>
        <location evidence="1">Cell membrane</location>
        <topology evidence="1">Multi-pass membrane protein</topology>
    </subcellularLocation>
</comment>
<evidence type="ECO:0000256" key="3">
    <source>
        <dbReference type="ARBA" id="ARBA00022475"/>
    </source>
</evidence>
<keyword evidence="4 7" id="KW-0812">Transmembrane</keyword>
<gene>
    <name evidence="8" type="ORF">AVDCRST_MAG81-3745</name>
</gene>
<evidence type="ECO:0000256" key="1">
    <source>
        <dbReference type="ARBA" id="ARBA00004651"/>
    </source>
</evidence>
<dbReference type="InterPro" id="IPR032808">
    <property type="entry name" value="DoxX"/>
</dbReference>
<evidence type="ECO:0000256" key="7">
    <source>
        <dbReference type="SAM" id="Phobius"/>
    </source>
</evidence>
<proteinExistence type="inferred from homology"/>
<dbReference type="GO" id="GO:0005886">
    <property type="term" value="C:plasma membrane"/>
    <property type="evidence" value="ECO:0007669"/>
    <property type="project" value="UniProtKB-SubCell"/>
</dbReference>
<dbReference type="EMBL" id="CADCWO010000197">
    <property type="protein sequence ID" value="CAA9585813.1"/>
    <property type="molecule type" value="Genomic_DNA"/>
</dbReference>
<evidence type="ECO:0000313" key="8">
    <source>
        <dbReference type="EMBL" id="CAA9585813.1"/>
    </source>
</evidence>
<name>A0A6J4VX93_9CYAN</name>
<evidence type="ECO:0000256" key="5">
    <source>
        <dbReference type="ARBA" id="ARBA00022989"/>
    </source>
</evidence>
<accession>A0A6J4VX93</accession>
<reference evidence="8" key="1">
    <citation type="submission" date="2020-02" db="EMBL/GenBank/DDBJ databases">
        <authorList>
            <person name="Meier V. D."/>
        </authorList>
    </citation>
    <scope>NUCLEOTIDE SEQUENCE</scope>
    <source>
        <strain evidence="8">AVDCRST_MAG81</strain>
    </source>
</reference>
<organism evidence="8">
    <name type="scientific">uncultured Synechococcales cyanobacterium</name>
    <dbReference type="NCBI Taxonomy" id="1936017"/>
    <lineage>
        <taxon>Bacteria</taxon>
        <taxon>Bacillati</taxon>
        <taxon>Cyanobacteriota</taxon>
        <taxon>Cyanophyceae</taxon>
        <taxon>Synechococcales</taxon>
        <taxon>environmental samples</taxon>
    </lineage>
</organism>
<evidence type="ECO:0000256" key="6">
    <source>
        <dbReference type="ARBA" id="ARBA00023136"/>
    </source>
</evidence>
<dbReference type="AlphaFoldDB" id="A0A6J4VX93"/>
<keyword evidence="6 7" id="KW-0472">Membrane</keyword>
<sequence>MFTSLTLQLLKSSTNPGFWSQSAWAVLRVCLGIMIVHNGLDKLADIPSFAEAYVKVIGLPFPIFFSYVAAYTELIGAPLLAIGFLTRPAAFGLFGTMCVAMYHHILVAGLSIPYLELSGVYAACFLFFTVNGPGLFSTDALILNWLDSNALSAKAKQVMRLERALNSAGAEAAAVSKQQAEQ</sequence>
<evidence type="ECO:0000256" key="4">
    <source>
        <dbReference type="ARBA" id="ARBA00022692"/>
    </source>
</evidence>
<dbReference type="PANTHER" id="PTHR33452:SF1">
    <property type="entry name" value="INNER MEMBRANE PROTEIN YPHA-RELATED"/>
    <property type="match status" value="1"/>
</dbReference>
<comment type="similarity">
    <text evidence="2">Belongs to the DoxX family.</text>
</comment>
<dbReference type="PANTHER" id="PTHR33452">
    <property type="entry name" value="OXIDOREDUCTASE CATD-RELATED"/>
    <property type="match status" value="1"/>
</dbReference>
<dbReference type="Pfam" id="PF07681">
    <property type="entry name" value="DoxX"/>
    <property type="match status" value="1"/>
</dbReference>
<feature type="transmembrane region" description="Helical" evidence="7">
    <location>
        <begin position="114"/>
        <end position="136"/>
    </location>
</feature>
<dbReference type="InterPro" id="IPR051907">
    <property type="entry name" value="DoxX-like_oxidoreductase"/>
</dbReference>